<sequence length="101" mass="11608">MFSPREAIAYIKKHPAILNTLDTPYTVTREVMEQYNLRVLDTSDVLADTLRISQQYGLLFSDALHAASACRHHIDYFVTNDRDFDRVDFLTLVRPSAEESS</sequence>
<dbReference type="Gene3D" id="3.40.50.1010">
    <property type="entry name" value="5'-nuclease"/>
    <property type="match status" value="1"/>
</dbReference>
<evidence type="ECO:0000259" key="1">
    <source>
        <dbReference type="Pfam" id="PF01850"/>
    </source>
</evidence>
<dbReference type="PATRIC" id="fig|2198.4.peg.1977"/>
<comment type="caution">
    <text evidence="2">The sequence shown here is derived from an EMBL/GenBank/DDBJ whole genome shotgun (WGS) entry which is preliminary data.</text>
</comment>
<dbReference type="AlphaFoldDB" id="A0A101GLY4"/>
<name>A0A101GLY4_9EURY</name>
<dbReference type="InterPro" id="IPR029060">
    <property type="entry name" value="PIN-like_dom_sf"/>
</dbReference>
<accession>A0A101GLY4</accession>
<gene>
    <name evidence="2" type="ORF">XD82_1562</name>
</gene>
<dbReference type="Proteomes" id="UP000054323">
    <property type="component" value="Unassembled WGS sequence"/>
</dbReference>
<organism evidence="2 3">
    <name type="scientific">Methanoculleus marisnigri</name>
    <dbReference type="NCBI Taxonomy" id="2198"/>
    <lineage>
        <taxon>Archaea</taxon>
        <taxon>Methanobacteriati</taxon>
        <taxon>Methanobacteriota</taxon>
        <taxon>Stenosarchaea group</taxon>
        <taxon>Methanomicrobia</taxon>
        <taxon>Methanomicrobiales</taxon>
        <taxon>Methanomicrobiaceae</taxon>
        <taxon>Methanoculleus</taxon>
    </lineage>
</organism>
<reference evidence="3" key="1">
    <citation type="journal article" date="2015" name="MBio">
        <title>Genome-Resolved Metagenomic Analysis Reveals Roles for Candidate Phyla and Other Microbial Community Members in Biogeochemical Transformations in Oil Reservoirs.</title>
        <authorList>
            <person name="Hu P."/>
            <person name="Tom L."/>
            <person name="Singh A."/>
            <person name="Thomas B.C."/>
            <person name="Baker B.J."/>
            <person name="Piceno Y.M."/>
            <person name="Andersen G.L."/>
            <person name="Banfield J.F."/>
        </authorList>
    </citation>
    <scope>NUCLEOTIDE SEQUENCE [LARGE SCALE GENOMIC DNA]</scope>
</reference>
<dbReference type="Pfam" id="PF01850">
    <property type="entry name" value="PIN"/>
    <property type="match status" value="1"/>
</dbReference>
<dbReference type="EMBL" id="LGGD01000223">
    <property type="protein sequence ID" value="KUK60615.1"/>
    <property type="molecule type" value="Genomic_DNA"/>
</dbReference>
<proteinExistence type="predicted"/>
<dbReference type="InterPro" id="IPR002716">
    <property type="entry name" value="PIN_dom"/>
</dbReference>
<dbReference type="SUPFAM" id="SSF88723">
    <property type="entry name" value="PIN domain-like"/>
    <property type="match status" value="1"/>
</dbReference>
<feature type="domain" description="PIN" evidence="1">
    <location>
        <begin position="25"/>
        <end position="89"/>
    </location>
</feature>
<evidence type="ECO:0000313" key="3">
    <source>
        <dbReference type="Proteomes" id="UP000054323"/>
    </source>
</evidence>
<evidence type="ECO:0000313" key="2">
    <source>
        <dbReference type="EMBL" id="KUK60615.1"/>
    </source>
</evidence>
<protein>
    <submittedName>
        <fullName evidence="2">PilT protein domain protein</fullName>
    </submittedName>
</protein>